<keyword evidence="5" id="KW-1185">Reference proteome</keyword>
<feature type="compositionally biased region" description="Pro residues" evidence="2">
    <location>
        <begin position="14"/>
        <end position="39"/>
    </location>
</feature>
<evidence type="ECO:0000256" key="2">
    <source>
        <dbReference type="SAM" id="MobiDB-lite"/>
    </source>
</evidence>
<dbReference type="Gene3D" id="2.60.200.20">
    <property type="match status" value="1"/>
</dbReference>
<dbReference type="CDD" id="cd00060">
    <property type="entry name" value="FHA"/>
    <property type="match status" value="1"/>
</dbReference>
<gene>
    <name evidence="4" type="ORF">GCM10010387_57810</name>
</gene>
<accession>A0A918QMQ6</accession>
<feature type="domain" description="FHA" evidence="3">
    <location>
        <begin position="89"/>
        <end position="146"/>
    </location>
</feature>
<dbReference type="Pfam" id="PF00498">
    <property type="entry name" value="FHA"/>
    <property type="match status" value="1"/>
</dbReference>
<evidence type="ECO:0000313" key="5">
    <source>
        <dbReference type="Proteomes" id="UP000630936"/>
    </source>
</evidence>
<keyword evidence="1" id="KW-0597">Phosphoprotein</keyword>
<feature type="region of interest" description="Disordered" evidence="2">
    <location>
        <begin position="1"/>
        <end position="43"/>
    </location>
</feature>
<protein>
    <recommendedName>
        <fullName evidence="3">FHA domain-containing protein</fullName>
    </recommendedName>
</protein>
<dbReference type="PROSITE" id="PS50006">
    <property type="entry name" value="FHA_DOMAIN"/>
    <property type="match status" value="1"/>
</dbReference>
<name>A0A918QMQ6_9ACTN</name>
<reference evidence="4" key="1">
    <citation type="journal article" date="2014" name="Int. J. Syst. Evol. Microbiol.">
        <title>Complete genome sequence of Corynebacterium casei LMG S-19264T (=DSM 44701T), isolated from a smear-ripened cheese.</title>
        <authorList>
            <consortium name="US DOE Joint Genome Institute (JGI-PGF)"/>
            <person name="Walter F."/>
            <person name="Albersmeier A."/>
            <person name="Kalinowski J."/>
            <person name="Ruckert C."/>
        </authorList>
    </citation>
    <scope>NUCLEOTIDE SEQUENCE</scope>
    <source>
        <strain evidence="4">JCM 4988</strain>
    </source>
</reference>
<sequence length="179" mass="19243">MSRGARRGRGGWVPVPPPAVGPVPEPEPDPGPDPGPEPEPQAAEGCWNCRGRLTEGRYPCPSCGSGRARLLLVCPDPALEIAHGPGGPLRLGRDPEWAPRTAAVFSCLLTLSRRHATVTFEEDGRAWVEETAPGSRNHTYVNGARIVPGVRTPLRDGDELRLGLRVVAFSVTLYGEDDR</sequence>
<dbReference type="InterPro" id="IPR000253">
    <property type="entry name" value="FHA_dom"/>
</dbReference>
<evidence type="ECO:0000256" key="1">
    <source>
        <dbReference type="ARBA" id="ARBA00022553"/>
    </source>
</evidence>
<reference evidence="4" key="2">
    <citation type="submission" date="2020-09" db="EMBL/GenBank/DDBJ databases">
        <authorList>
            <person name="Sun Q."/>
            <person name="Ohkuma M."/>
        </authorList>
    </citation>
    <scope>NUCLEOTIDE SEQUENCE</scope>
    <source>
        <strain evidence="4">JCM 4988</strain>
    </source>
</reference>
<evidence type="ECO:0000259" key="3">
    <source>
        <dbReference type="PROSITE" id="PS50006"/>
    </source>
</evidence>
<comment type="caution">
    <text evidence="4">The sequence shown here is derived from an EMBL/GenBank/DDBJ whole genome shotgun (WGS) entry which is preliminary data.</text>
</comment>
<organism evidence="4 5">
    <name type="scientific">Streptomyces inusitatus</name>
    <dbReference type="NCBI Taxonomy" id="68221"/>
    <lineage>
        <taxon>Bacteria</taxon>
        <taxon>Bacillati</taxon>
        <taxon>Actinomycetota</taxon>
        <taxon>Actinomycetes</taxon>
        <taxon>Kitasatosporales</taxon>
        <taxon>Streptomycetaceae</taxon>
        <taxon>Streptomyces</taxon>
    </lineage>
</organism>
<dbReference type="SMART" id="SM00240">
    <property type="entry name" value="FHA"/>
    <property type="match status" value="1"/>
</dbReference>
<dbReference type="Proteomes" id="UP000630936">
    <property type="component" value="Unassembled WGS sequence"/>
</dbReference>
<dbReference type="AlphaFoldDB" id="A0A918QMQ6"/>
<dbReference type="InterPro" id="IPR008984">
    <property type="entry name" value="SMAD_FHA_dom_sf"/>
</dbReference>
<dbReference type="SUPFAM" id="SSF49879">
    <property type="entry name" value="SMAD/FHA domain"/>
    <property type="match status" value="1"/>
</dbReference>
<dbReference type="EMBL" id="BMWG01000025">
    <property type="protein sequence ID" value="GGZ56237.1"/>
    <property type="molecule type" value="Genomic_DNA"/>
</dbReference>
<proteinExistence type="predicted"/>
<evidence type="ECO:0000313" key="4">
    <source>
        <dbReference type="EMBL" id="GGZ56237.1"/>
    </source>
</evidence>